<name>A0A9P9YD56_9MUSC</name>
<comment type="caution">
    <text evidence="2">The sequence shown here is derived from an EMBL/GenBank/DDBJ whole genome shotgun (WGS) entry which is preliminary data.</text>
</comment>
<evidence type="ECO:0000313" key="3">
    <source>
        <dbReference type="Proteomes" id="UP001059596"/>
    </source>
</evidence>
<sequence length="81" mass="8910">MYVTHDSAQSAIEAAQHLIEVDCPDDSIVNCCLQLQQHVPNVMLVTNDQNLRLKANASAIQVSCRSDLMATYPYEFAALGD</sequence>
<dbReference type="InterPro" id="IPR002716">
    <property type="entry name" value="PIN_dom"/>
</dbReference>
<organism evidence="2 3">
    <name type="scientific">Drosophila gunungcola</name>
    <name type="common">fruit fly</name>
    <dbReference type="NCBI Taxonomy" id="103775"/>
    <lineage>
        <taxon>Eukaryota</taxon>
        <taxon>Metazoa</taxon>
        <taxon>Ecdysozoa</taxon>
        <taxon>Arthropoda</taxon>
        <taxon>Hexapoda</taxon>
        <taxon>Insecta</taxon>
        <taxon>Pterygota</taxon>
        <taxon>Neoptera</taxon>
        <taxon>Endopterygota</taxon>
        <taxon>Diptera</taxon>
        <taxon>Brachycera</taxon>
        <taxon>Muscomorpha</taxon>
        <taxon>Ephydroidea</taxon>
        <taxon>Drosophilidae</taxon>
        <taxon>Drosophila</taxon>
        <taxon>Sophophora</taxon>
    </lineage>
</organism>
<evidence type="ECO:0000313" key="2">
    <source>
        <dbReference type="EMBL" id="KAI8034827.1"/>
    </source>
</evidence>
<dbReference type="SUPFAM" id="SSF88723">
    <property type="entry name" value="PIN domain-like"/>
    <property type="match status" value="1"/>
</dbReference>
<protein>
    <recommendedName>
        <fullName evidence="1">PIN domain-containing protein</fullName>
    </recommendedName>
</protein>
<dbReference type="Gene3D" id="3.40.50.1010">
    <property type="entry name" value="5'-nuclease"/>
    <property type="match status" value="1"/>
</dbReference>
<dbReference type="Proteomes" id="UP001059596">
    <property type="component" value="Unassembled WGS sequence"/>
</dbReference>
<dbReference type="PANTHER" id="PTHR16161:SF0">
    <property type="entry name" value="TRANSCRIPTIONAL PROTEIN SWT1"/>
    <property type="match status" value="1"/>
</dbReference>
<evidence type="ECO:0000259" key="1">
    <source>
        <dbReference type="Pfam" id="PF13638"/>
    </source>
</evidence>
<dbReference type="InterPro" id="IPR052626">
    <property type="entry name" value="SWT1_Regulator"/>
</dbReference>
<accession>A0A9P9YD56</accession>
<keyword evidence="3" id="KW-1185">Reference proteome</keyword>
<dbReference type="EMBL" id="JAMKOV010000057">
    <property type="protein sequence ID" value="KAI8034827.1"/>
    <property type="molecule type" value="Genomic_DNA"/>
</dbReference>
<gene>
    <name evidence="2" type="ORF">M5D96_012343</name>
</gene>
<feature type="domain" description="PIN" evidence="1">
    <location>
        <begin position="15"/>
        <end position="62"/>
    </location>
</feature>
<dbReference type="Pfam" id="PF13638">
    <property type="entry name" value="PIN_4"/>
    <property type="match status" value="1"/>
</dbReference>
<dbReference type="PANTHER" id="PTHR16161">
    <property type="entry name" value="TRANSCRIPTIONAL PROTEIN SWT1"/>
    <property type="match status" value="1"/>
</dbReference>
<dbReference type="AlphaFoldDB" id="A0A9P9YD56"/>
<dbReference type="InterPro" id="IPR029060">
    <property type="entry name" value="PIN-like_dom_sf"/>
</dbReference>
<proteinExistence type="predicted"/>
<reference evidence="2" key="1">
    <citation type="journal article" date="2023" name="Genome Biol. Evol.">
        <title>Long-read-based Genome Assembly of Drosophila gunungcola Reveals Fewer Chemosensory Genes in Flower-breeding Species.</title>
        <authorList>
            <person name="Negi A."/>
            <person name="Liao B.Y."/>
            <person name="Yeh S.D."/>
        </authorList>
    </citation>
    <scope>NUCLEOTIDE SEQUENCE</scope>
    <source>
        <strain evidence="2">Sukarami</strain>
    </source>
</reference>
<dbReference type="GO" id="GO:0005634">
    <property type="term" value="C:nucleus"/>
    <property type="evidence" value="ECO:0007669"/>
    <property type="project" value="TreeGrafter"/>
</dbReference>